<protein>
    <submittedName>
        <fullName evidence="1">Uncharacterized protein</fullName>
    </submittedName>
</protein>
<gene>
    <name evidence="1" type="ORF">MENTE1834_LOCUS36331</name>
</gene>
<name>A0ACB1ABR4_MELEN</name>
<reference evidence="1" key="1">
    <citation type="submission" date="2023-11" db="EMBL/GenBank/DDBJ databases">
        <authorList>
            <person name="Poullet M."/>
        </authorList>
    </citation>
    <scope>NUCLEOTIDE SEQUENCE</scope>
    <source>
        <strain evidence="1">E1834</strain>
    </source>
</reference>
<proteinExistence type="predicted"/>
<dbReference type="Proteomes" id="UP001497535">
    <property type="component" value="Unassembled WGS sequence"/>
</dbReference>
<evidence type="ECO:0000313" key="1">
    <source>
        <dbReference type="EMBL" id="CAK5088668.1"/>
    </source>
</evidence>
<evidence type="ECO:0000313" key="2">
    <source>
        <dbReference type="Proteomes" id="UP001497535"/>
    </source>
</evidence>
<keyword evidence="2" id="KW-1185">Reference proteome</keyword>
<organism evidence="1 2">
    <name type="scientific">Meloidogyne enterolobii</name>
    <name type="common">Root-knot nematode worm</name>
    <name type="synonym">Meloidogyne mayaguensis</name>
    <dbReference type="NCBI Taxonomy" id="390850"/>
    <lineage>
        <taxon>Eukaryota</taxon>
        <taxon>Metazoa</taxon>
        <taxon>Ecdysozoa</taxon>
        <taxon>Nematoda</taxon>
        <taxon>Chromadorea</taxon>
        <taxon>Rhabditida</taxon>
        <taxon>Tylenchina</taxon>
        <taxon>Tylenchomorpha</taxon>
        <taxon>Tylenchoidea</taxon>
        <taxon>Meloidogynidae</taxon>
        <taxon>Meloidogyninae</taxon>
        <taxon>Meloidogyne</taxon>
    </lineage>
</organism>
<dbReference type="EMBL" id="CAVMJV010000073">
    <property type="protein sequence ID" value="CAK5088668.1"/>
    <property type="molecule type" value="Genomic_DNA"/>
</dbReference>
<sequence>MNFSVTRRIIINWRSANIDKMRAEFVKQHNVGTYNQINSERDPKQKKEMINNYIEHYTREYKAWGGLKNENIEEFKTMFLNDMDHKYNSWRRKLSPFSLLLNSAYLKFAQVLIGKLGKKVKLNNSNLGINSSKIQALVLV</sequence>
<comment type="caution">
    <text evidence="1">The sequence shown here is derived from an EMBL/GenBank/DDBJ whole genome shotgun (WGS) entry which is preliminary data.</text>
</comment>
<accession>A0ACB1ABR4</accession>